<evidence type="ECO:0000313" key="4">
    <source>
        <dbReference type="Proteomes" id="UP001342314"/>
    </source>
</evidence>
<evidence type="ECO:0000313" key="3">
    <source>
        <dbReference type="EMBL" id="GJN93582.1"/>
    </source>
</evidence>
<feature type="region of interest" description="Disordered" evidence="1">
    <location>
        <begin position="124"/>
        <end position="157"/>
    </location>
</feature>
<protein>
    <recommendedName>
        <fullName evidence="2">RNB domain-containing protein</fullName>
    </recommendedName>
</protein>
<reference evidence="3 4" key="1">
    <citation type="submission" date="2021-12" db="EMBL/GenBank/DDBJ databases">
        <title>High titer production of polyol ester of fatty acids by Rhodotorula paludigena BS15 towards product separation-free biomass refinery.</title>
        <authorList>
            <person name="Mano J."/>
            <person name="Ono H."/>
            <person name="Tanaka T."/>
            <person name="Naito K."/>
            <person name="Sushida H."/>
            <person name="Ike M."/>
            <person name="Tokuyasu K."/>
            <person name="Kitaoka M."/>
        </authorList>
    </citation>
    <scope>NUCLEOTIDE SEQUENCE [LARGE SCALE GENOMIC DNA]</scope>
    <source>
        <strain evidence="3 4">BS15</strain>
    </source>
</reference>
<dbReference type="InterPro" id="IPR050180">
    <property type="entry name" value="RNR_Ribonuclease"/>
</dbReference>
<dbReference type="PANTHER" id="PTHR23355">
    <property type="entry name" value="RIBONUCLEASE"/>
    <property type="match status" value="1"/>
</dbReference>
<dbReference type="SUPFAM" id="SSF50249">
    <property type="entry name" value="Nucleic acid-binding proteins"/>
    <property type="match status" value="1"/>
</dbReference>
<name>A0AAV5GW94_9BASI</name>
<feature type="compositionally biased region" description="Polar residues" evidence="1">
    <location>
        <begin position="139"/>
        <end position="157"/>
    </location>
</feature>
<feature type="region of interest" description="Disordered" evidence="1">
    <location>
        <begin position="524"/>
        <end position="544"/>
    </location>
</feature>
<dbReference type="InterPro" id="IPR001900">
    <property type="entry name" value="RNase_II/R"/>
</dbReference>
<feature type="domain" description="RNB" evidence="2">
    <location>
        <begin position="553"/>
        <end position="928"/>
    </location>
</feature>
<evidence type="ECO:0000259" key="2">
    <source>
        <dbReference type="SMART" id="SM00955"/>
    </source>
</evidence>
<dbReference type="Pfam" id="PF00773">
    <property type="entry name" value="RNB"/>
    <property type="match status" value="1"/>
</dbReference>
<dbReference type="GO" id="GO:0006402">
    <property type="term" value="P:mRNA catabolic process"/>
    <property type="evidence" value="ECO:0007669"/>
    <property type="project" value="TreeGrafter"/>
</dbReference>
<dbReference type="SMART" id="SM00955">
    <property type="entry name" value="RNB"/>
    <property type="match status" value="1"/>
</dbReference>
<dbReference type="InterPro" id="IPR012340">
    <property type="entry name" value="NA-bd_OB-fold"/>
</dbReference>
<dbReference type="EMBL" id="BQKY01000014">
    <property type="protein sequence ID" value="GJN93582.1"/>
    <property type="molecule type" value="Genomic_DNA"/>
</dbReference>
<comment type="caution">
    <text evidence="3">The sequence shown here is derived from an EMBL/GenBank/DDBJ whole genome shotgun (WGS) entry which is preliminary data.</text>
</comment>
<dbReference type="GO" id="GO:0003723">
    <property type="term" value="F:RNA binding"/>
    <property type="evidence" value="ECO:0007669"/>
    <property type="project" value="InterPro"/>
</dbReference>
<gene>
    <name evidence="3" type="ORF">Rhopal_006639-T1</name>
</gene>
<dbReference type="Proteomes" id="UP001342314">
    <property type="component" value="Unassembled WGS sequence"/>
</dbReference>
<sequence>MLSGRTRAATHFVAPATTRSIASTSQALSQDAAAQAGKASGKDPNRRVLLRVLRTAAEGSYQFGAPSSPSSSPRSDNHALHQQRFKPTPYRVKAEAERLSRNRSVGRGRLVELDEERAAAVLEPAAARSFTRPQRHSRALSSNDSRQSRPSLNVNKRTFSTSAAARVSLAEESLVDADADLSMVEGGLWDDAETGGSQGGKGKGKARDPKPGDWLESSRNGSLMSGIYLCPAASTARRVLILVAAGVHIEISLDDVTYIMPGLVRPALAQKLAPIALRYADPETGWDPSQPEVVEMLQAMRKLEIAVEEETQELVSQGAGDVYRLLHLPPSGKNSKAPPAPKSATVASALAALRIPHGSSPPERLLALHRILLGRPEHFVADPLALRATGRFDLRPKDEVERLDQVHSLPRRTLPAADPTFSWSASDLTIFAFLRDTIAADRLLQAQPHMAIAPSLLKHVDSTAAALGHRGWGGELIVNKARIRAFLAEVGVVAPWENWAAHERVTGLHEWDEMGERVARALRRPAAQPKRADKMQPLSSSELYPADPHDAVRRDFGRAKVYTIDDPSASELDDGISLTAGLPTSHGTSTWWVHVHVADPTALLHPQHLLARLARLRDHTEYFPEKVWPMLPDSFTHGNQLSLGALEGQEQRVLSISFRVDEERGEILETKVEAGVVRDVRRLTYGAVDKAFGYEAPPKGHVVHSQPVDEGRLVTTKPPRATEDATLETDVESLSELRTLHKLARTLLCRRVESSALFWQFPSASVSVSPTPLSPHFQTSAQPVFYASPPHVSLQLPSQAAIAGIASHADSPAQLLVSELMVAANRAAARFAVEHSLPAPFRTQNAPASAPEDIEAVLALRNPATGQAPVLEVLKRNLDFLPGATTPTAGPHWPMGIDGEYGYLKVTSPLRRYSDLFAHYQLKGALLPTSSASSFAPRAALPTVLAHIDGFNAASKARHRLDQAAQQFWALWVLRGKLALLSPSASHESALPTSLTDGDQHTLELLSSGLTALALRKPTFSAIENVYIQPVLVPQLGVRGTLRVDKEPQAPRLGEEVPVKIDEILLSARSKVVVGLRR</sequence>
<keyword evidence="4" id="KW-1185">Reference proteome</keyword>
<accession>A0AAV5GW94</accession>
<feature type="region of interest" description="Disordered" evidence="1">
    <location>
        <begin position="60"/>
        <end position="99"/>
    </location>
</feature>
<dbReference type="GO" id="GO:0000175">
    <property type="term" value="F:3'-5'-RNA exonuclease activity"/>
    <property type="evidence" value="ECO:0007669"/>
    <property type="project" value="TreeGrafter"/>
</dbReference>
<organism evidence="3 4">
    <name type="scientific">Rhodotorula paludigena</name>
    <dbReference type="NCBI Taxonomy" id="86838"/>
    <lineage>
        <taxon>Eukaryota</taxon>
        <taxon>Fungi</taxon>
        <taxon>Dikarya</taxon>
        <taxon>Basidiomycota</taxon>
        <taxon>Pucciniomycotina</taxon>
        <taxon>Microbotryomycetes</taxon>
        <taxon>Sporidiobolales</taxon>
        <taxon>Sporidiobolaceae</taxon>
        <taxon>Rhodotorula</taxon>
    </lineage>
</organism>
<dbReference type="AlphaFoldDB" id="A0AAV5GW94"/>
<evidence type="ECO:0000256" key="1">
    <source>
        <dbReference type="SAM" id="MobiDB-lite"/>
    </source>
</evidence>
<dbReference type="PANTHER" id="PTHR23355:SF65">
    <property type="entry name" value="EXORIBONUCLEASE CYT-4, PUTATIVE (AFU_ORTHOLOGUE AFUA_7G01550)-RELATED"/>
    <property type="match status" value="1"/>
</dbReference>
<dbReference type="GO" id="GO:0000932">
    <property type="term" value="C:P-body"/>
    <property type="evidence" value="ECO:0007669"/>
    <property type="project" value="TreeGrafter"/>
</dbReference>
<feature type="region of interest" description="Disordered" evidence="1">
    <location>
        <begin position="188"/>
        <end position="218"/>
    </location>
</feature>
<proteinExistence type="predicted"/>